<dbReference type="InterPro" id="IPR008920">
    <property type="entry name" value="TF_FadR/GntR_C"/>
</dbReference>
<dbReference type="Gene3D" id="1.20.120.530">
    <property type="entry name" value="GntR ligand-binding domain-like"/>
    <property type="match status" value="1"/>
</dbReference>
<keyword evidence="3" id="KW-0804">Transcription</keyword>
<reference evidence="6 7" key="1">
    <citation type="submission" date="2019-08" db="EMBL/GenBank/DDBJ databases">
        <authorList>
            <person name="Peeters C."/>
        </authorList>
    </citation>
    <scope>NUCLEOTIDE SEQUENCE [LARGE SCALE GENOMIC DNA]</scope>
    <source>
        <strain evidence="6 7">LMG 31013</strain>
    </source>
</reference>
<dbReference type="Pfam" id="PF07729">
    <property type="entry name" value="FCD"/>
    <property type="match status" value="1"/>
</dbReference>
<dbReference type="GO" id="GO:0003700">
    <property type="term" value="F:DNA-binding transcription factor activity"/>
    <property type="evidence" value="ECO:0007669"/>
    <property type="project" value="InterPro"/>
</dbReference>
<keyword evidence="1" id="KW-0805">Transcription regulation</keyword>
<evidence type="ECO:0000313" key="6">
    <source>
        <dbReference type="EMBL" id="VVE06153.1"/>
    </source>
</evidence>
<evidence type="ECO:0000256" key="2">
    <source>
        <dbReference type="ARBA" id="ARBA00023125"/>
    </source>
</evidence>
<evidence type="ECO:0000256" key="1">
    <source>
        <dbReference type="ARBA" id="ARBA00023015"/>
    </source>
</evidence>
<feature type="compositionally biased region" description="Basic and acidic residues" evidence="4">
    <location>
        <begin position="1"/>
        <end position="12"/>
    </location>
</feature>
<dbReference type="InterPro" id="IPR036388">
    <property type="entry name" value="WH-like_DNA-bd_sf"/>
</dbReference>
<accession>A0A5E4V2X4</accession>
<dbReference type="InterPro" id="IPR000524">
    <property type="entry name" value="Tscrpt_reg_HTH_GntR"/>
</dbReference>
<evidence type="ECO:0000256" key="3">
    <source>
        <dbReference type="ARBA" id="ARBA00023163"/>
    </source>
</evidence>
<evidence type="ECO:0000259" key="5">
    <source>
        <dbReference type="PROSITE" id="PS50949"/>
    </source>
</evidence>
<dbReference type="OrthoDB" id="9799812at2"/>
<dbReference type="PANTHER" id="PTHR43537">
    <property type="entry name" value="TRANSCRIPTIONAL REGULATOR, GNTR FAMILY"/>
    <property type="match status" value="1"/>
</dbReference>
<dbReference type="Gene3D" id="1.10.10.10">
    <property type="entry name" value="Winged helix-like DNA-binding domain superfamily/Winged helix DNA-binding domain"/>
    <property type="match status" value="1"/>
</dbReference>
<dbReference type="SUPFAM" id="SSF46785">
    <property type="entry name" value="Winged helix' DNA-binding domain"/>
    <property type="match status" value="1"/>
</dbReference>
<dbReference type="GO" id="GO:0003677">
    <property type="term" value="F:DNA binding"/>
    <property type="evidence" value="ECO:0007669"/>
    <property type="project" value="UniProtKB-KW"/>
</dbReference>
<sequence>MRPKKDERDNKHPLARLRASEAGGERTLSEQAYWLMHRDILAGVLAPDEKLRLQGLQERYNLGMSPIREALMLLSREGLVSNEGQRGFRVTPVSVQDLQDIVWARVNIETILLAQSIRLGDADWGAEISAAFYKLTHATVPASLEDVENQEAWEGAHRRFHRALLAGARSPWLHRVDNQLVDLTERYRRIRLARMGFTARTDSIFTEHKALMEAALARDADTACQLLREHLTATFDAQTWLDDGRAALDDIPAPAPKRMASKAAIPRATRARR</sequence>
<dbReference type="PANTHER" id="PTHR43537:SF20">
    <property type="entry name" value="HTH-TYPE TRANSCRIPTIONAL REPRESSOR GLAR"/>
    <property type="match status" value="1"/>
</dbReference>
<dbReference type="Proteomes" id="UP000334380">
    <property type="component" value="Unassembled WGS sequence"/>
</dbReference>
<gene>
    <name evidence="6" type="primary">rspR_4</name>
    <name evidence="6" type="ORF">PTE31013_02401</name>
</gene>
<protein>
    <submittedName>
        <fullName evidence="6">HTH-type transcriptional repressor RspR</fullName>
    </submittedName>
</protein>
<dbReference type="SUPFAM" id="SSF48008">
    <property type="entry name" value="GntR ligand-binding domain-like"/>
    <property type="match status" value="1"/>
</dbReference>
<dbReference type="AlphaFoldDB" id="A0A5E4V2X4"/>
<feature type="domain" description="HTH gntR-type" evidence="5">
    <location>
        <begin position="26"/>
        <end position="93"/>
    </location>
</feature>
<keyword evidence="7" id="KW-1185">Reference proteome</keyword>
<evidence type="ECO:0000313" key="7">
    <source>
        <dbReference type="Proteomes" id="UP000334380"/>
    </source>
</evidence>
<dbReference type="RefSeq" id="WP_150612994.1">
    <property type="nucleotide sequence ID" value="NZ_CABPRU010000004.1"/>
</dbReference>
<feature type="region of interest" description="Disordered" evidence="4">
    <location>
        <begin position="1"/>
        <end position="23"/>
    </location>
</feature>
<keyword evidence="2" id="KW-0238">DNA-binding</keyword>
<dbReference type="PROSITE" id="PS50949">
    <property type="entry name" value="HTH_GNTR"/>
    <property type="match status" value="1"/>
</dbReference>
<proteinExistence type="predicted"/>
<dbReference type="EMBL" id="CABPRU010000004">
    <property type="protein sequence ID" value="VVE06153.1"/>
    <property type="molecule type" value="Genomic_DNA"/>
</dbReference>
<name>A0A5E4V2X4_9BURK</name>
<dbReference type="SMART" id="SM00345">
    <property type="entry name" value="HTH_GNTR"/>
    <property type="match status" value="1"/>
</dbReference>
<dbReference type="InterPro" id="IPR036390">
    <property type="entry name" value="WH_DNA-bd_sf"/>
</dbReference>
<dbReference type="Pfam" id="PF00392">
    <property type="entry name" value="GntR"/>
    <property type="match status" value="1"/>
</dbReference>
<evidence type="ECO:0000256" key="4">
    <source>
        <dbReference type="SAM" id="MobiDB-lite"/>
    </source>
</evidence>
<dbReference type="SMART" id="SM00895">
    <property type="entry name" value="FCD"/>
    <property type="match status" value="1"/>
</dbReference>
<organism evidence="6 7">
    <name type="scientific">Pandoraea terrigena</name>
    <dbReference type="NCBI Taxonomy" id="2508292"/>
    <lineage>
        <taxon>Bacteria</taxon>
        <taxon>Pseudomonadati</taxon>
        <taxon>Pseudomonadota</taxon>
        <taxon>Betaproteobacteria</taxon>
        <taxon>Burkholderiales</taxon>
        <taxon>Burkholderiaceae</taxon>
        <taxon>Pandoraea</taxon>
    </lineage>
</organism>
<dbReference type="InterPro" id="IPR011711">
    <property type="entry name" value="GntR_C"/>
</dbReference>